<evidence type="ECO:0000313" key="4">
    <source>
        <dbReference type="Proteomes" id="UP000664859"/>
    </source>
</evidence>
<feature type="region of interest" description="Disordered" evidence="2">
    <location>
        <begin position="140"/>
        <end position="172"/>
    </location>
</feature>
<feature type="compositionally biased region" description="Basic and acidic residues" evidence="2">
    <location>
        <begin position="161"/>
        <end position="172"/>
    </location>
</feature>
<feature type="compositionally biased region" description="Basic and acidic residues" evidence="2">
    <location>
        <begin position="142"/>
        <end position="153"/>
    </location>
</feature>
<evidence type="ECO:0000313" key="3">
    <source>
        <dbReference type="EMBL" id="KAG5190805.1"/>
    </source>
</evidence>
<evidence type="ECO:0000256" key="2">
    <source>
        <dbReference type="SAM" id="MobiDB-lite"/>
    </source>
</evidence>
<feature type="coiled-coil region" evidence="1">
    <location>
        <begin position="70"/>
        <end position="106"/>
    </location>
</feature>
<protein>
    <recommendedName>
        <fullName evidence="5">Trichohyalin-plectin-homology domain-containing protein</fullName>
    </recommendedName>
</protein>
<evidence type="ECO:0000256" key="1">
    <source>
        <dbReference type="SAM" id="Coils"/>
    </source>
</evidence>
<proteinExistence type="predicted"/>
<dbReference type="EMBL" id="JAFCMP010000027">
    <property type="protein sequence ID" value="KAG5190805.1"/>
    <property type="molecule type" value="Genomic_DNA"/>
</dbReference>
<organism evidence="3 4">
    <name type="scientific">Tribonema minus</name>
    <dbReference type="NCBI Taxonomy" id="303371"/>
    <lineage>
        <taxon>Eukaryota</taxon>
        <taxon>Sar</taxon>
        <taxon>Stramenopiles</taxon>
        <taxon>Ochrophyta</taxon>
        <taxon>PX clade</taxon>
        <taxon>Xanthophyceae</taxon>
        <taxon>Tribonematales</taxon>
        <taxon>Tribonemataceae</taxon>
        <taxon>Tribonema</taxon>
    </lineage>
</organism>
<gene>
    <name evidence="3" type="ORF">JKP88DRAFT_285624</name>
</gene>
<accession>A0A835ZGD1</accession>
<reference evidence="3" key="1">
    <citation type="submission" date="2021-02" db="EMBL/GenBank/DDBJ databases">
        <title>First Annotated Genome of the Yellow-green Alga Tribonema minus.</title>
        <authorList>
            <person name="Mahan K.M."/>
        </authorList>
    </citation>
    <scope>NUCLEOTIDE SEQUENCE</scope>
    <source>
        <strain evidence="3">UTEX B ZZ1240</strain>
    </source>
</reference>
<evidence type="ECO:0008006" key="5">
    <source>
        <dbReference type="Google" id="ProtNLM"/>
    </source>
</evidence>
<dbReference type="AlphaFoldDB" id="A0A835ZGD1"/>
<sequence length="411" mass="47921">MLAHKFVGKLGTKYAADVAAAVKELLERVPQPTDADLGRLESDIHGKAAPQGRGREEQLVRNWCAFAVAKQIEDEEKKQREQTRKKLEQERLKQDLKRQMEEHALRHRSEALERKMLREASTEDLQRWRAEQDAVKAQIAATHDEERRIREDQIANTRSRQQAEHDSEVRRQQAELARITREAQEEVTRAEEKKAAERARLERIKQENAAHRIILEQRAKEAAEQDMRLMQEYKERLDKEEADRAEKLRRIGAFWTEKGAGKKEAEEQRRAEALIVAEANAKERADIARELHDREKKRTGCINTALQNRLAMEERRRRQADEQEKERVYLETARKLSEADKQAEAAKRQRKRSAMLRYTAELERQMAETRRMRQQVDMSETEALLNADMIARLEADVALQGKVKARMGAAC</sequence>
<comment type="caution">
    <text evidence="3">The sequence shown here is derived from an EMBL/GenBank/DDBJ whole genome shotgun (WGS) entry which is preliminary data.</text>
</comment>
<name>A0A835ZGD1_9STRA</name>
<dbReference type="Proteomes" id="UP000664859">
    <property type="component" value="Unassembled WGS sequence"/>
</dbReference>
<keyword evidence="4" id="KW-1185">Reference proteome</keyword>
<keyword evidence="1" id="KW-0175">Coiled coil</keyword>